<reference evidence="1" key="1">
    <citation type="submission" date="2025-08" db="UniProtKB">
        <authorList>
            <consortium name="Ensembl"/>
        </authorList>
    </citation>
    <scope>IDENTIFICATION</scope>
</reference>
<organism evidence="1 2">
    <name type="scientific">Zonotrichia albicollis</name>
    <name type="common">White-throated sparrow</name>
    <name type="synonym">Fringilla albicollis</name>
    <dbReference type="NCBI Taxonomy" id="44394"/>
    <lineage>
        <taxon>Eukaryota</taxon>
        <taxon>Metazoa</taxon>
        <taxon>Chordata</taxon>
        <taxon>Craniata</taxon>
        <taxon>Vertebrata</taxon>
        <taxon>Euteleostomi</taxon>
        <taxon>Archelosauria</taxon>
        <taxon>Archosauria</taxon>
        <taxon>Dinosauria</taxon>
        <taxon>Saurischia</taxon>
        <taxon>Theropoda</taxon>
        <taxon>Coelurosauria</taxon>
        <taxon>Aves</taxon>
        <taxon>Neognathae</taxon>
        <taxon>Neoaves</taxon>
        <taxon>Telluraves</taxon>
        <taxon>Australaves</taxon>
        <taxon>Passeriformes</taxon>
        <taxon>Passerellidae</taxon>
        <taxon>Zonotrichia</taxon>
    </lineage>
</organism>
<accession>A0A8D2M3L7</accession>
<name>A0A8D2M3L7_ZONAL</name>
<evidence type="ECO:0000313" key="2">
    <source>
        <dbReference type="Proteomes" id="UP000694413"/>
    </source>
</evidence>
<keyword evidence="2" id="KW-1185">Reference proteome</keyword>
<dbReference type="Ensembl" id="ENSZALT00000002796.1">
    <property type="protein sequence ID" value="ENSZALP00000001568.1"/>
    <property type="gene ID" value="ENSZALG00000001827.1"/>
</dbReference>
<dbReference type="AlphaFoldDB" id="A0A8D2M3L7"/>
<protein>
    <submittedName>
        <fullName evidence="1">Uncharacterized protein</fullName>
    </submittedName>
</protein>
<sequence>MSHARDVGRLGGLSCAQCCYMDVCPWKGRQSRATVWAKSSPSFHTTFLKPLPCLEHRRLAPSSSLLVQAGQAGGSEGGAGWSLEQPGIVKGVPAHPI</sequence>
<reference evidence="1" key="2">
    <citation type="submission" date="2025-09" db="UniProtKB">
        <authorList>
            <consortium name="Ensembl"/>
        </authorList>
    </citation>
    <scope>IDENTIFICATION</scope>
</reference>
<evidence type="ECO:0000313" key="1">
    <source>
        <dbReference type="Ensembl" id="ENSZALP00000001568.1"/>
    </source>
</evidence>
<proteinExistence type="predicted"/>
<dbReference type="Proteomes" id="UP000694413">
    <property type="component" value="Unassembled WGS sequence"/>
</dbReference>